<evidence type="ECO:0000256" key="1">
    <source>
        <dbReference type="SAM" id="MobiDB-lite"/>
    </source>
</evidence>
<keyword evidence="3" id="KW-1185">Reference proteome</keyword>
<dbReference type="EMBL" id="GG697386">
    <property type="protein sequence ID" value="EFQ34940.1"/>
    <property type="molecule type" value="Genomic_DNA"/>
</dbReference>
<accession>E3QVQ2</accession>
<proteinExistence type="predicted"/>
<dbReference type="RefSeq" id="XP_008098960.1">
    <property type="nucleotide sequence ID" value="XM_008100769.1"/>
</dbReference>
<sequence>MHHPWSGDGQGGRQKVGRPGAPTVQRPFGVGVGVGAGAGAGVGVGVGVRERWDAAQPG</sequence>
<gene>
    <name evidence="2" type="ORF">GLRG_10084</name>
</gene>
<organism evidence="3">
    <name type="scientific">Colletotrichum graminicola (strain M1.001 / M2 / FGSC 10212)</name>
    <name type="common">Maize anthracnose fungus</name>
    <name type="synonym">Glomerella graminicola</name>
    <dbReference type="NCBI Taxonomy" id="645133"/>
    <lineage>
        <taxon>Eukaryota</taxon>
        <taxon>Fungi</taxon>
        <taxon>Dikarya</taxon>
        <taxon>Ascomycota</taxon>
        <taxon>Pezizomycotina</taxon>
        <taxon>Sordariomycetes</taxon>
        <taxon>Hypocreomycetidae</taxon>
        <taxon>Glomerellales</taxon>
        <taxon>Glomerellaceae</taxon>
        <taxon>Colletotrichum</taxon>
        <taxon>Colletotrichum graminicola species complex</taxon>
    </lineage>
</organism>
<dbReference type="GeneID" id="24415449"/>
<evidence type="ECO:0000313" key="3">
    <source>
        <dbReference type="Proteomes" id="UP000008782"/>
    </source>
</evidence>
<dbReference type="Proteomes" id="UP000008782">
    <property type="component" value="Unassembled WGS sequence"/>
</dbReference>
<dbReference type="AlphaFoldDB" id="E3QVQ2"/>
<name>E3QVQ2_COLGM</name>
<protein>
    <submittedName>
        <fullName evidence="2">Uncharacterized protein</fullName>
    </submittedName>
</protein>
<dbReference type="VEuPathDB" id="FungiDB:GLRG_10084"/>
<reference evidence="3" key="1">
    <citation type="journal article" date="2012" name="Nat. Genet.">
        <title>Lifestyle transitions in plant pathogenic Colletotrichum fungi deciphered by genome and transcriptome analyses.</title>
        <authorList>
            <person name="O'Connell R.J."/>
            <person name="Thon M.R."/>
            <person name="Hacquard S."/>
            <person name="Amyotte S.G."/>
            <person name="Kleemann J."/>
            <person name="Torres M.F."/>
            <person name="Damm U."/>
            <person name="Buiate E.A."/>
            <person name="Epstein L."/>
            <person name="Alkan N."/>
            <person name="Altmueller J."/>
            <person name="Alvarado-Balderrama L."/>
            <person name="Bauser C.A."/>
            <person name="Becker C."/>
            <person name="Birren B.W."/>
            <person name="Chen Z."/>
            <person name="Choi J."/>
            <person name="Crouch J.A."/>
            <person name="Duvick J.P."/>
            <person name="Farman M.A."/>
            <person name="Gan P."/>
            <person name="Heiman D."/>
            <person name="Henrissat B."/>
            <person name="Howard R.J."/>
            <person name="Kabbage M."/>
            <person name="Koch C."/>
            <person name="Kracher B."/>
            <person name="Kubo Y."/>
            <person name="Law A.D."/>
            <person name="Lebrun M.-H."/>
            <person name="Lee Y.-H."/>
            <person name="Miyara I."/>
            <person name="Moore N."/>
            <person name="Neumann U."/>
            <person name="Nordstroem K."/>
            <person name="Panaccione D.G."/>
            <person name="Panstruga R."/>
            <person name="Place M."/>
            <person name="Proctor R.H."/>
            <person name="Prusky D."/>
            <person name="Rech G."/>
            <person name="Reinhardt R."/>
            <person name="Rollins J.A."/>
            <person name="Rounsley S."/>
            <person name="Schardl C.L."/>
            <person name="Schwartz D.C."/>
            <person name="Shenoy N."/>
            <person name="Shirasu K."/>
            <person name="Sikhakolli U.R."/>
            <person name="Stueber K."/>
            <person name="Sukno S.A."/>
            <person name="Sweigard J.A."/>
            <person name="Takano Y."/>
            <person name="Takahara H."/>
            <person name="Trail F."/>
            <person name="van der Does H.C."/>
            <person name="Voll L.M."/>
            <person name="Will I."/>
            <person name="Young S."/>
            <person name="Zeng Q."/>
            <person name="Zhang J."/>
            <person name="Zhou S."/>
            <person name="Dickman M.B."/>
            <person name="Schulze-Lefert P."/>
            <person name="Ver Loren van Themaat E."/>
            <person name="Ma L.-J."/>
            <person name="Vaillancourt L.J."/>
        </authorList>
    </citation>
    <scope>NUCLEOTIDE SEQUENCE [LARGE SCALE GENOMIC DNA]</scope>
    <source>
        <strain evidence="3">M1.001 / M2 / FGSC 10212</strain>
    </source>
</reference>
<feature type="region of interest" description="Disordered" evidence="1">
    <location>
        <begin position="1"/>
        <end position="28"/>
    </location>
</feature>
<evidence type="ECO:0000313" key="2">
    <source>
        <dbReference type="EMBL" id="EFQ34940.1"/>
    </source>
</evidence>
<dbReference type="HOGENOM" id="CLU_2978985_0_0_1"/>